<dbReference type="Proteomes" id="UP000551501">
    <property type="component" value="Unassembled WGS sequence"/>
</dbReference>
<keyword evidence="2" id="KW-1185">Reference proteome</keyword>
<proteinExistence type="predicted"/>
<protein>
    <submittedName>
        <fullName evidence="1">Uncharacterized protein</fullName>
    </submittedName>
</protein>
<name>A0A840F288_9ACTN</name>
<dbReference type="EMBL" id="JACIFP010000002">
    <property type="protein sequence ID" value="MBB4138012.1"/>
    <property type="molecule type" value="Genomic_DNA"/>
</dbReference>
<reference evidence="1 2" key="1">
    <citation type="submission" date="2020-08" db="EMBL/GenBank/DDBJ databases">
        <title>Sequencing the genomes of 1000 actinobacteria strains.</title>
        <authorList>
            <person name="Klenk H.-P."/>
        </authorList>
    </citation>
    <scope>NUCLEOTIDE SEQUENCE [LARGE SCALE GENOMIC DNA]</scope>
    <source>
        <strain evidence="1 2">DSM 45298</strain>
    </source>
</reference>
<organism evidence="1 2">
    <name type="scientific">Gordonia humi</name>
    <dbReference type="NCBI Taxonomy" id="686429"/>
    <lineage>
        <taxon>Bacteria</taxon>
        <taxon>Bacillati</taxon>
        <taxon>Actinomycetota</taxon>
        <taxon>Actinomycetes</taxon>
        <taxon>Mycobacteriales</taxon>
        <taxon>Gordoniaceae</taxon>
        <taxon>Gordonia</taxon>
    </lineage>
</organism>
<dbReference type="AlphaFoldDB" id="A0A840F288"/>
<comment type="caution">
    <text evidence="1">The sequence shown here is derived from an EMBL/GenBank/DDBJ whole genome shotgun (WGS) entry which is preliminary data.</text>
</comment>
<sequence length="49" mass="5399">MRRAISAQRTAATARMVSRVRLGRLRRVDATVGSINHAVLVDNRAPTAR</sequence>
<dbReference type="RefSeq" id="WP_183373286.1">
    <property type="nucleotide sequence ID" value="NZ_JACIFP010000002.1"/>
</dbReference>
<accession>A0A840F288</accession>
<evidence type="ECO:0000313" key="2">
    <source>
        <dbReference type="Proteomes" id="UP000551501"/>
    </source>
</evidence>
<gene>
    <name evidence="1" type="ORF">BKA16_004637</name>
</gene>
<evidence type="ECO:0000313" key="1">
    <source>
        <dbReference type="EMBL" id="MBB4138012.1"/>
    </source>
</evidence>